<dbReference type="VEuPathDB" id="PlasmoDB:PVSEL_1406160"/>
<sequence length="1275" mass="152779">MKKRKNEFLLSMFYQNNRKINNWKKYITTKINYKNINNFKIWEYDNSILKVDFFCSDNFKLYKDKELLQKTRISTFKNIHKSNINYLFLFIEFKKECVDHFINQIAPINSIHIQILTKLNYLLILKKFIKNDKNLNRYFMYLFGHSPNYSKEIINSSVENCNNILNSYQGKIKDDHQNSTSSNINNDNSLNKKCLNNAKNGYPDEDKHIFQTSQTLTDFPDYEYSLNREIKQSDNSSNINRGFNIFENHKLNDILEKLYNEKPEKYNIIIYSNANNKYIKHVYLNELENNINAQINYLYMFNNKLLNKNMLLSLYKFYIHFKEEVKQKNEFLFFLDRLCEHVLNNMNVVDITFIFYTHIKLNYYNHLFLLILIKRFKNILQKIENIKRSQNESNKEIVEQYINKIKPSTKSIILFFHSLTNYCIYLNSDNIDIGHNRENITFIKEFIYTTFYEYLQKNYFKNNHSYKSLTTLDFIGLYSSLLKLNFKNNNQTLSFLKNILLDFSIDQGPRLIVNDYSTIGVSEGFEKIKESRKDSTNKYIFNLRRQNEDTPLNIQEYALFLNNVSKFFVKFNYTNNEYKKIIKCFTTLFETGFILITKLFINTKFFKHFIQEKIDNTKVSLFDTICLNSQNDNNMIDIKNKDSIFNEKIGNISLNYSILIDILKINKKVEAARDFLIFGSNQSYDPNLRQQDITEIASKKNGPNYPPSYNINNVEKNIKYIVNILNSNYKILKHIISNYNINEYSKCFNKILLYNFMNKLINNNKYIDYSLPYINKLNNYINDTHFVYDNNKANINHLFIANYILTIYLSDFINLYLKKIKEELQINKISHDYICRLINNYNGFSQIVSNTLGAIQNLKILRFDIFSNVGFLIKKNIFPLEFIHIVNILHSYSSFKIRDEELIKYLLNKMYYEINFEKKKNNNIIEDQILSNIIIALLKLDYFDERFSNIIFENYKNIKSIQSLINITFYICYYNLIDRFLKENHINYFFQQINILDINNLTVENKTQLKLISYLILHVHNYIYFGQKKKTHTSPKLPSTFDLLKNYTEEIECKLLENQIKSSNDLTYFIYAISKMYNYVTAFKNVKKPLNCRSNNILHKFRYKRDKFFSKHRGRNKKICTSSFIKYNNILDNNLLYKKLIKKYQEIKLFNKLGNHPNCYISNTSPNDIHNNTNDVNKNENLILKIMNVNNYSIDMFKILNYKYIHKSNEYINMIDMKNYFDLHFIGAFPFSQTPINTTSNLHNEIYNIIVSLNIKRKVIKELPHYPYYVDIVIT</sequence>
<dbReference type="EMBL" id="LR865435">
    <property type="protein sequence ID" value="CAD2114318.1"/>
    <property type="molecule type" value="Genomic_DNA"/>
</dbReference>
<evidence type="ECO:0000313" key="2">
    <source>
        <dbReference type="Proteomes" id="UP000515697"/>
    </source>
</evidence>
<dbReference type="AlphaFoldDB" id="A0A6V7TGB7"/>
<dbReference type="VEuPathDB" id="PlasmoDB:PVBDA_1406100"/>
<name>A0A6V7TGB7_PLAVN</name>
<dbReference type="VEuPathDB" id="PlasmoDB:PVVCY_1406050"/>
<dbReference type="VEuPathDB" id="PlasmoDB:PVPCR_1406170"/>
<dbReference type="VEuPathDB" id="PlasmoDB:PVLDE_1405950"/>
<organism evidence="1 2">
    <name type="scientific">Plasmodium vinckei</name>
    <dbReference type="NCBI Taxonomy" id="5860"/>
    <lineage>
        <taxon>Eukaryota</taxon>
        <taxon>Sar</taxon>
        <taxon>Alveolata</taxon>
        <taxon>Apicomplexa</taxon>
        <taxon>Aconoidasida</taxon>
        <taxon>Haemosporida</taxon>
        <taxon>Plasmodiidae</taxon>
        <taxon>Plasmodium</taxon>
        <taxon>Plasmodium (Vinckeia)</taxon>
    </lineage>
</organism>
<evidence type="ECO:0000313" key="1">
    <source>
        <dbReference type="EMBL" id="CAD2114318.1"/>
    </source>
</evidence>
<gene>
    <name evidence="1" type="ORF">PVSEL_1406160</name>
</gene>
<accession>A0A6V7TGB7</accession>
<protein>
    <submittedName>
        <fullName evidence="1">Uncharacterized protein</fullName>
    </submittedName>
</protein>
<dbReference type="Proteomes" id="UP000515697">
    <property type="component" value="Chromosome PVSEL_14"/>
</dbReference>
<reference evidence="1 2" key="1">
    <citation type="submission" date="2020-08" db="EMBL/GenBank/DDBJ databases">
        <authorList>
            <person name="Ramaprasad A."/>
        </authorList>
    </citation>
    <scope>NUCLEOTIDE SEQUENCE [LARGE SCALE GENOMIC DNA]</scope>
</reference>
<proteinExistence type="predicted"/>